<feature type="compositionally biased region" description="Low complexity" evidence="2">
    <location>
        <begin position="80"/>
        <end position="93"/>
    </location>
</feature>
<evidence type="ECO:0000313" key="4">
    <source>
        <dbReference type="EMBL" id="PPC74463.1"/>
    </source>
</evidence>
<evidence type="ECO:0000256" key="3">
    <source>
        <dbReference type="SAM" id="Phobius"/>
    </source>
</evidence>
<sequence length="475" mass="51681">MTDQQKPTTPAEESQEETTRPPKGRGRQHKSRQSRSNNNTTIDVSSSGEATVTETAGDKADATDHQKTADAATVGNVTRTTATPPSSPSTSSTGNDRVSQSTPKSAPQDSGISTAEPTPAKTAKGPLWLAIILALGGVGLGGYAVWQQYQLKQQSVASEHNLDSRLSALQSSQSSSLDSLKASLSADIQQATAQTKSTTDAMQQVEERVDKGLQQMRALTSTSRSDWDLAEVEYLLRLANQRIMTEKNAAGALAMLKSADTILRDLDDVSAYPVRKAVAEDLARLEAVPKLDTEGLFLRLAALNEQVNHLDLLPVTEQKVLPDVLKEVTDEQTAASWSESLGKAWDTAWHKLNELVVIHRRDGEVQPLLSPQEHFYLQQNLHLMLEQAQLALLQGKQQAYDSSLQKAEQWLPRYFDKRQSSTQALIDGIKELQTVKVSPELPDISTSLNVLKQYLQSIHSKDGKAQPAASTGGEG</sequence>
<feature type="compositionally biased region" description="Basic residues" evidence="2">
    <location>
        <begin position="22"/>
        <end position="33"/>
    </location>
</feature>
<keyword evidence="3" id="KW-1133">Transmembrane helix</keyword>
<keyword evidence="3" id="KW-0472">Membrane</keyword>
<gene>
    <name evidence="4" type="ORF">C4K68_26390</name>
</gene>
<evidence type="ECO:0000313" key="5">
    <source>
        <dbReference type="Proteomes" id="UP000238196"/>
    </source>
</evidence>
<comment type="caution">
    <text evidence="4">The sequence shown here is derived from an EMBL/GenBank/DDBJ whole genome shotgun (WGS) entry which is preliminary data.</text>
</comment>
<reference evidence="4 5" key="1">
    <citation type="submission" date="2018-02" db="EMBL/GenBank/DDBJ databases">
        <title>novel marine gammaproteobacteria from coastal saline agro ecosystem.</title>
        <authorList>
            <person name="Krishnan R."/>
            <person name="Ramesh Kumar N."/>
        </authorList>
    </citation>
    <scope>NUCLEOTIDE SEQUENCE [LARGE SCALE GENOMIC DNA]</scope>
    <source>
        <strain evidence="4 5">228</strain>
    </source>
</reference>
<dbReference type="InterPro" id="IPR007470">
    <property type="entry name" value="HemX"/>
</dbReference>
<feature type="compositionally biased region" description="Basic and acidic residues" evidence="2">
    <location>
        <begin position="56"/>
        <end position="68"/>
    </location>
</feature>
<protein>
    <submittedName>
        <fullName evidence="4">Heme biosynthesis protein</fullName>
    </submittedName>
</protein>
<name>A0A2S5KIN1_9PROT</name>
<feature type="compositionally biased region" description="Polar residues" evidence="2">
    <location>
        <begin position="1"/>
        <end position="12"/>
    </location>
</feature>
<dbReference type="EMBL" id="PRLP01000148">
    <property type="protein sequence ID" value="PPC74463.1"/>
    <property type="molecule type" value="Genomic_DNA"/>
</dbReference>
<dbReference type="Pfam" id="PF04375">
    <property type="entry name" value="HemX"/>
    <property type="match status" value="1"/>
</dbReference>
<feature type="region of interest" description="Disordered" evidence="2">
    <location>
        <begin position="1"/>
        <end position="121"/>
    </location>
</feature>
<accession>A0A2S5KIN1</accession>
<feature type="compositionally biased region" description="Polar residues" evidence="2">
    <location>
        <begin position="94"/>
        <end position="116"/>
    </location>
</feature>
<feature type="transmembrane region" description="Helical" evidence="3">
    <location>
        <begin position="127"/>
        <end position="146"/>
    </location>
</feature>
<dbReference type="PANTHER" id="PTHR38043:SF1">
    <property type="entry name" value="PROTEIN HEMX"/>
    <property type="match status" value="1"/>
</dbReference>
<evidence type="ECO:0000256" key="2">
    <source>
        <dbReference type="SAM" id="MobiDB-lite"/>
    </source>
</evidence>
<feature type="compositionally biased region" description="Polar residues" evidence="2">
    <location>
        <begin position="34"/>
        <end position="54"/>
    </location>
</feature>
<dbReference type="AlphaFoldDB" id="A0A2S5KIN1"/>
<dbReference type="Proteomes" id="UP000238196">
    <property type="component" value="Unassembled WGS sequence"/>
</dbReference>
<proteinExistence type="predicted"/>
<organism evidence="4 5">
    <name type="scientific">Proteobacteria bacterium 228</name>
    <dbReference type="NCBI Taxonomy" id="2083153"/>
    <lineage>
        <taxon>Bacteria</taxon>
        <taxon>Pseudomonadati</taxon>
        <taxon>Pseudomonadota</taxon>
    </lineage>
</organism>
<evidence type="ECO:0000256" key="1">
    <source>
        <dbReference type="SAM" id="Coils"/>
    </source>
</evidence>
<dbReference type="OrthoDB" id="5739852at2"/>
<dbReference type="PANTHER" id="PTHR38043">
    <property type="entry name" value="PROTEIN HEMX"/>
    <property type="match status" value="1"/>
</dbReference>
<keyword evidence="3" id="KW-0812">Transmembrane</keyword>
<feature type="coiled-coil region" evidence="1">
    <location>
        <begin position="188"/>
        <end position="222"/>
    </location>
</feature>
<keyword evidence="1" id="KW-0175">Coiled coil</keyword>